<name>A0AAD6W3Z8_9ROSI</name>
<sequence>MLLHYFAVCLMKANCSTRVCPWLILFKFNQKIKSDELMSCYSSVSSFINHAGMLSFMEHSDLSYLNVADTSTAQLEQVVKKSTSAGLIDGSNRLNVSFNCLVVLLIHGKDGWEIR</sequence>
<comment type="caution">
    <text evidence="1">The sequence shown here is derived from an EMBL/GenBank/DDBJ whole genome shotgun (WGS) entry which is preliminary data.</text>
</comment>
<gene>
    <name evidence="1" type="ORF">NC653_014534</name>
</gene>
<protein>
    <submittedName>
        <fullName evidence="1">Uncharacterized protein</fullName>
    </submittedName>
</protein>
<dbReference type="Proteomes" id="UP001164929">
    <property type="component" value="Chromosome 5"/>
</dbReference>
<evidence type="ECO:0000313" key="2">
    <source>
        <dbReference type="Proteomes" id="UP001164929"/>
    </source>
</evidence>
<dbReference type="EMBL" id="JAQIZT010000005">
    <property type="protein sequence ID" value="KAJ6998370.1"/>
    <property type="molecule type" value="Genomic_DNA"/>
</dbReference>
<organism evidence="1 2">
    <name type="scientific">Populus alba x Populus x berolinensis</name>
    <dbReference type="NCBI Taxonomy" id="444605"/>
    <lineage>
        <taxon>Eukaryota</taxon>
        <taxon>Viridiplantae</taxon>
        <taxon>Streptophyta</taxon>
        <taxon>Embryophyta</taxon>
        <taxon>Tracheophyta</taxon>
        <taxon>Spermatophyta</taxon>
        <taxon>Magnoliopsida</taxon>
        <taxon>eudicotyledons</taxon>
        <taxon>Gunneridae</taxon>
        <taxon>Pentapetalae</taxon>
        <taxon>rosids</taxon>
        <taxon>fabids</taxon>
        <taxon>Malpighiales</taxon>
        <taxon>Salicaceae</taxon>
        <taxon>Saliceae</taxon>
        <taxon>Populus</taxon>
    </lineage>
</organism>
<proteinExistence type="predicted"/>
<keyword evidence="2" id="KW-1185">Reference proteome</keyword>
<dbReference type="AlphaFoldDB" id="A0AAD6W3Z8"/>
<accession>A0AAD6W3Z8</accession>
<evidence type="ECO:0000313" key="1">
    <source>
        <dbReference type="EMBL" id="KAJ6998370.1"/>
    </source>
</evidence>
<reference evidence="1" key="1">
    <citation type="journal article" date="2023" name="Mol. Ecol. Resour.">
        <title>Chromosome-level genome assembly of a triploid poplar Populus alba 'Berolinensis'.</title>
        <authorList>
            <person name="Chen S."/>
            <person name="Yu Y."/>
            <person name="Wang X."/>
            <person name="Wang S."/>
            <person name="Zhang T."/>
            <person name="Zhou Y."/>
            <person name="He R."/>
            <person name="Meng N."/>
            <person name="Wang Y."/>
            <person name="Liu W."/>
            <person name="Liu Z."/>
            <person name="Liu J."/>
            <person name="Guo Q."/>
            <person name="Huang H."/>
            <person name="Sederoff R.R."/>
            <person name="Wang G."/>
            <person name="Qu G."/>
            <person name="Chen S."/>
        </authorList>
    </citation>
    <scope>NUCLEOTIDE SEQUENCE</scope>
    <source>
        <strain evidence="1">SC-2020</strain>
    </source>
</reference>